<dbReference type="EMBL" id="CAJVCH010439480">
    <property type="protein sequence ID" value="CAG7819100.1"/>
    <property type="molecule type" value="Genomic_DNA"/>
</dbReference>
<evidence type="ECO:0000256" key="1">
    <source>
        <dbReference type="ARBA" id="ARBA00004609"/>
    </source>
</evidence>
<evidence type="ECO:0000313" key="13">
    <source>
        <dbReference type="EMBL" id="CAG7819100.1"/>
    </source>
</evidence>
<dbReference type="PANTHER" id="PTHR31428:SF6">
    <property type="entry name" value="REPULSIVE GUIDANCE MOLECULE B HOMOLOG DRAG-1"/>
    <property type="match status" value="1"/>
</dbReference>
<dbReference type="Pfam" id="PF06534">
    <property type="entry name" value="RGM_C"/>
    <property type="match status" value="1"/>
</dbReference>
<accession>A0A8J2PL89</accession>
<keyword evidence="8" id="KW-0449">Lipoprotein</keyword>
<dbReference type="InterPro" id="IPR009496">
    <property type="entry name" value="RGM_C"/>
</dbReference>
<evidence type="ECO:0000259" key="12">
    <source>
        <dbReference type="Pfam" id="PF06535"/>
    </source>
</evidence>
<protein>
    <submittedName>
        <fullName evidence="13">Uncharacterized protein</fullName>
    </submittedName>
</protein>
<dbReference type="InterPro" id="IPR040287">
    <property type="entry name" value="RGM"/>
</dbReference>
<evidence type="ECO:0000256" key="6">
    <source>
        <dbReference type="ARBA" id="ARBA00023136"/>
    </source>
</evidence>
<proteinExistence type="inferred from homology"/>
<evidence type="ECO:0000256" key="8">
    <source>
        <dbReference type="ARBA" id="ARBA00023288"/>
    </source>
</evidence>
<dbReference type="GO" id="GO:0030509">
    <property type="term" value="P:BMP signaling pathway"/>
    <property type="evidence" value="ECO:0007669"/>
    <property type="project" value="TreeGrafter"/>
</dbReference>
<dbReference type="Pfam" id="PF06535">
    <property type="entry name" value="RGM_N"/>
    <property type="match status" value="1"/>
</dbReference>
<dbReference type="GO" id="GO:0098552">
    <property type="term" value="C:side of membrane"/>
    <property type="evidence" value="ECO:0007669"/>
    <property type="project" value="UniProtKB-KW"/>
</dbReference>
<keyword evidence="6" id="KW-0472">Membrane</keyword>
<gene>
    <name evidence="13" type="ORF">AFUS01_LOCUS29570</name>
</gene>
<dbReference type="OrthoDB" id="10013795at2759"/>
<evidence type="ECO:0000256" key="5">
    <source>
        <dbReference type="ARBA" id="ARBA00022729"/>
    </source>
</evidence>
<evidence type="ECO:0000256" key="4">
    <source>
        <dbReference type="ARBA" id="ARBA00022622"/>
    </source>
</evidence>
<dbReference type="GO" id="GO:0015026">
    <property type="term" value="F:coreceptor activity"/>
    <property type="evidence" value="ECO:0007669"/>
    <property type="project" value="TreeGrafter"/>
</dbReference>
<evidence type="ECO:0000256" key="10">
    <source>
        <dbReference type="SAM" id="SignalP"/>
    </source>
</evidence>
<reference evidence="13" key="1">
    <citation type="submission" date="2021-06" db="EMBL/GenBank/DDBJ databases">
        <authorList>
            <person name="Hodson N. C."/>
            <person name="Mongue J. A."/>
            <person name="Jaron S. K."/>
        </authorList>
    </citation>
    <scope>NUCLEOTIDE SEQUENCE</scope>
</reference>
<evidence type="ECO:0000256" key="9">
    <source>
        <dbReference type="SAM" id="MobiDB-lite"/>
    </source>
</evidence>
<keyword evidence="7" id="KW-0325">Glycoprotein</keyword>
<evidence type="ECO:0000256" key="2">
    <source>
        <dbReference type="ARBA" id="ARBA00005321"/>
    </source>
</evidence>
<sequence length="422" mass="45878">MNPIAYIFPVVVIFLGAGPGMCEMCEFESCLFIYNNIKGLMEDSARDVNTLCSLQQELKDCNKKLARKCRGDLNYHFFEKLVRDLMNGSARKEGLSKLCSGLRAPSSSEQGNKSGPGNPSGRDLSKTFPTVPVIDKCAPKIRTDAFVGCALYGLTNLKSFSETLNYTDINYCSLSGAWSLIDTPEFAVQITNKGGLRPLPKDITTTTLVTVIIKSNQCSERKTYQATFDEVPGMFSDGYTTAGNVYIETIKESEHVKIHFPYLLATIDIIKVVDRLPIPSLSVTIRMPQVQVNSFVNDPARLRGLPLCFYGCPKTATMKPRSAETTASLCANYDSSSSSTVSEFPSGGSSGGNTINAAICASYKSVQSILSQSTVAEHKLAFPGEGNFGSSSSENPAEQYHVENSALTSQSPVRKRAGFYFG</sequence>
<dbReference type="PANTHER" id="PTHR31428">
    <property type="entry name" value="RGM DOMAIN FAMILY MEMBER DRAG-1"/>
    <property type="match status" value="1"/>
</dbReference>
<comment type="subcellular location">
    <subcellularLocation>
        <location evidence="1">Cell membrane</location>
        <topology evidence="1">Lipid-anchor</topology>
        <topology evidence="1">GPI-anchor</topology>
    </subcellularLocation>
</comment>
<feature type="compositionally biased region" description="Polar residues" evidence="9">
    <location>
        <begin position="105"/>
        <end position="117"/>
    </location>
</feature>
<feature type="signal peptide" evidence="10">
    <location>
        <begin position="1"/>
        <end position="22"/>
    </location>
</feature>
<keyword evidence="3" id="KW-1003">Cell membrane</keyword>
<evidence type="ECO:0000259" key="11">
    <source>
        <dbReference type="Pfam" id="PF06534"/>
    </source>
</evidence>
<dbReference type="InterPro" id="IPR010536">
    <property type="entry name" value="RGM_N"/>
</dbReference>
<name>A0A8J2PL89_9HEXA</name>
<keyword evidence="14" id="KW-1185">Reference proteome</keyword>
<feature type="domain" description="Repulsive guidance molecule N-terminal" evidence="12">
    <location>
        <begin position="25"/>
        <end position="87"/>
    </location>
</feature>
<comment type="caution">
    <text evidence="13">The sequence shown here is derived from an EMBL/GenBank/DDBJ whole genome shotgun (WGS) entry which is preliminary data.</text>
</comment>
<keyword evidence="5 10" id="KW-0732">Signal</keyword>
<dbReference type="GO" id="GO:0005886">
    <property type="term" value="C:plasma membrane"/>
    <property type="evidence" value="ECO:0007669"/>
    <property type="project" value="UniProtKB-SubCell"/>
</dbReference>
<feature type="domain" description="Repulsive guidance molecule C-terminal" evidence="11">
    <location>
        <begin position="149"/>
        <end position="336"/>
    </location>
</feature>
<evidence type="ECO:0000256" key="7">
    <source>
        <dbReference type="ARBA" id="ARBA00023180"/>
    </source>
</evidence>
<evidence type="ECO:0000313" key="14">
    <source>
        <dbReference type="Proteomes" id="UP000708208"/>
    </source>
</evidence>
<feature type="region of interest" description="Disordered" evidence="9">
    <location>
        <begin position="100"/>
        <end position="125"/>
    </location>
</feature>
<organism evidence="13 14">
    <name type="scientific">Allacma fusca</name>
    <dbReference type="NCBI Taxonomy" id="39272"/>
    <lineage>
        <taxon>Eukaryota</taxon>
        <taxon>Metazoa</taxon>
        <taxon>Ecdysozoa</taxon>
        <taxon>Arthropoda</taxon>
        <taxon>Hexapoda</taxon>
        <taxon>Collembola</taxon>
        <taxon>Symphypleona</taxon>
        <taxon>Sminthuridae</taxon>
        <taxon>Allacma</taxon>
    </lineage>
</organism>
<dbReference type="AlphaFoldDB" id="A0A8J2PL89"/>
<keyword evidence="4" id="KW-0336">GPI-anchor</keyword>
<feature type="chain" id="PRO_5035276896" evidence="10">
    <location>
        <begin position="23"/>
        <end position="422"/>
    </location>
</feature>
<comment type="similarity">
    <text evidence="2">Belongs to the repulsive guidance molecule (RGM) family.</text>
</comment>
<evidence type="ECO:0000256" key="3">
    <source>
        <dbReference type="ARBA" id="ARBA00022475"/>
    </source>
</evidence>
<dbReference type="Proteomes" id="UP000708208">
    <property type="component" value="Unassembled WGS sequence"/>
</dbReference>